<gene>
    <name evidence="3" type="primary">cmr1</name>
    <name evidence="3" type="ORF">PFDSM3638_01900</name>
</gene>
<dbReference type="NCBIfam" id="TIGR01894">
    <property type="entry name" value="cas_TM1795_cmr1"/>
    <property type="match status" value="1"/>
</dbReference>
<dbReference type="Pfam" id="PF03787">
    <property type="entry name" value="RAMPs"/>
    <property type="match status" value="1"/>
</dbReference>
<dbReference type="CDD" id="cd09657">
    <property type="entry name" value="Cmr1_III-B"/>
    <property type="match status" value="1"/>
</dbReference>
<reference evidence="3 4" key="1">
    <citation type="submission" date="2017-08" db="EMBL/GenBank/DDBJ databases">
        <title>Resequencing and Reannotation of the genome of Pyrococcus furiosus type strain DSM3638.</title>
        <authorList>
            <person name="Reichelt R.M."/>
            <person name="Bunk B."/>
        </authorList>
    </citation>
    <scope>NUCLEOTIDE SEQUENCE [LARGE SCALE GENOMIC DNA]</scope>
    <source>
        <strain evidence="3 4">DSM 3638</strain>
    </source>
</reference>
<evidence type="ECO:0000313" key="3">
    <source>
        <dbReference type="EMBL" id="QEK78103.1"/>
    </source>
</evidence>
<dbReference type="Proteomes" id="UP000324354">
    <property type="component" value="Chromosome"/>
</dbReference>
<dbReference type="InterPro" id="IPR005537">
    <property type="entry name" value="RAMP_III_fam"/>
</dbReference>
<keyword evidence="1" id="KW-0051">Antiviral defense</keyword>
<dbReference type="EMBL" id="CP023154">
    <property type="protein sequence ID" value="QEK78103.1"/>
    <property type="molecule type" value="Genomic_DNA"/>
</dbReference>
<organism evidence="3 4">
    <name type="scientific">Pyrococcus furiosus (strain ATCC 43587 / DSM 3638 / JCM 8422 / Vc1)</name>
    <dbReference type="NCBI Taxonomy" id="186497"/>
    <lineage>
        <taxon>Archaea</taxon>
        <taxon>Methanobacteriati</taxon>
        <taxon>Methanobacteriota</taxon>
        <taxon>Thermococci</taxon>
        <taxon>Thermococcales</taxon>
        <taxon>Thermococcaceae</taxon>
        <taxon>Pyrococcus</taxon>
    </lineage>
</organism>
<accession>A0A5C0XMH7</accession>
<protein>
    <submittedName>
        <fullName evidence="3">Type III-B CRISPR module RAMP protein Cmr1</fullName>
    </submittedName>
</protein>
<feature type="domain" description="CRISPR type III-associated protein" evidence="2">
    <location>
        <begin position="10"/>
        <end position="180"/>
    </location>
</feature>
<evidence type="ECO:0000259" key="2">
    <source>
        <dbReference type="Pfam" id="PF03787"/>
    </source>
</evidence>
<dbReference type="InterPro" id="IPR007522">
    <property type="entry name" value="CRISPR-assoc_prot_TM1795"/>
</dbReference>
<evidence type="ECO:0000256" key="1">
    <source>
        <dbReference type="ARBA" id="ARBA00023118"/>
    </source>
</evidence>
<proteinExistence type="predicted"/>
<name>A0A5C0XMH7_PYRFU</name>
<dbReference type="AlphaFoldDB" id="A0A5C0XMH7"/>
<dbReference type="GO" id="GO:0051607">
    <property type="term" value="P:defense response to virus"/>
    <property type="evidence" value="ECO:0007669"/>
    <property type="project" value="UniProtKB-KW"/>
</dbReference>
<sequence>MPMYEAIFDLEAITPLFMRGADARSPEFSSASVKGVMRWWFRALAGGYFGNNIEALKEVEEKIFGSTRNKSRVFVRAEVEDVKKGNIYRQASSWADKTIIVWSEYVDYFFFSVLDKRRNRKTKKIDIKTRFEYFDVGSKFSISLSSTDERYFRLAEASLWMTINLGGFGFRARRGAGSLKVTNAEGDVTLNFTKFDSLKKFSQELSNVVSQFNKAIRELDIKFEQSGREKEHYPNYPTFDQENSLVFTNEEWAASGKKETWIKALDNFGRWYLGRRRGRKFIDGFRFKFADYTLSHALEKVKEDSIIKTVNSEPLKEKRYYLGLPIRYANYGTTVSGWSGDLPLENKKLKKDNIVHRRASGYWLSLIDINGTIYPTVTVFAYQFYPNYRGAFYFEKQDNKTKARGLIYIYEDNYSAYLFYKRWIENIVQNSDKGKFVVLWPKKS</sequence>
<evidence type="ECO:0000313" key="4">
    <source>
        <dbReference type="Proteomes" id="UP000324354"/>
    </source>
</evidence>